<name>A0ABX7R6A2_9GAMM</name>
<sequence>MDNSEKVDCCKHGLMDYALVCQHLVNQSTDHHPIEYFDADDENEPGRSEVGNVWCKSCDDMLLSQGDWNEVAAAFAAPKIVCVACLKEIKARNINGKL</sequence>
<organism evidence="1 2">
    <name type="scientific">Shewanella sedimentimangrovi</name>
    <dbReference type="NCBI Taxonomy" id="2814293"/>
    <lineage>
        <taxon>Bacteria</taxon>
        <taxon>Pseudomonadati</taxon>
        <taxon>Pseudomonadota</taxon>
        <taxon>Gammaproteobacteria</taxon>
        <taxon>Alteromonadales</taxon>
        <taxon>Shewanellaceae</taxon>
        <taxon>Shewanella</taxon>
    </lineage>
</organism>
<reference evidence="1 2" key="1">
    <citation type="submission" date="2021-03" db="EMBL/GenBank/DDBJ databases">
        <title>Novel species identification of genus Shewanella.</title>
        <authorList>
            <person name="Liu G."/>
            <person name="Zhang Q."/>
        </authorList>
    </citation>
    <scope>NUCLEOTIDE SEQUENCE [LARGE SCALE GENOMIC DNA]</scope>
    <source>
        <strain evidence="1 2">FJAT-52962</strain>
    </source>
</reference>
<gene>
    <name evidence="1" type="ORF">JYB85_05680</name>
</gene>
<protein>
    <submittedName>
        <fullName evidence="1">Uncharacterized protein</fullName>
    </submittedName>
</protein>
<proteinExistence type="predicted"/>
<evidence type="ECO:0000313" key="2">
    <source>
        <dbReference type="Proteomes" id="UP000663207"/>
    </source>
</evidence>
<dbReference type="RefSeq" id="WP_207381418.1">
    <property type="nucleotide sequence ID" value="NZ_CP071502.1"/>
</dbReference>
<accession>A0ABX7R6A2</accession>
<dbReference type="Proteomes" id="UP000663207">
    <property type="component" value="Chromosome"/>
</dbReference>
<keyword evidence="2" id="KW-1185">Reference proteome</keyword>
<dbReference type="EMBL" id="CP071502">
    <property type="protein sequence ID" value="QSX38315.1"/>
    <property type="molecule type" value="Genomic_DNA"/>
</dbReference>
<evidence type="ECO:0000313" key="1">
    <source>
        <dbReference type="EMBL" id="QSX38315.1"/>
    </source>
</evidence>